<dbReference type="Proteomes" id="UP001234297">
    <property type="component" value="Chromosome 6"/>
</dbReference>
<name>A0ACC2KY19_PERAE</name>
<gene>
    <name evidence="1" type="ORF">MRB53_019426</name>
</gene>
<evidence type="ECO:0000313" key="2">
    <source>
        <dbReference type="Proteomes" id="UP001234297"/>
    </source>
</evidence>
<dbReference type="EMBL" id="CM056814">
    <property type="protein sequence ID" value="KAJ8626119.1"/>
    <property type="molecule type" value="Genomic_DNA"/>
</dbReference>
<accession>A0ACC2KY19</accession>
<reference evidence="1 2" key="1">
    <citation type="journal article" date="2022" name="Hortic Res">
        <title>A haplotype resolved chromosomal level avocado genome allows analysis of novel avocado genes.</title>
        <authorList>
            <person name="Nath O."/>
            <person name="Fletcher S.J."/>
            <person name="Hayward A."/>
            <person name="Shaw L.M."/>
            <person name="Masouleh A.K."/>
            <person name="Furtado A."/>
            <person name="Henry R.J."/>
            <person name="Mitter N."/>
        </authorList>
    </citation>
    <scope>NUCLEOTIDE SEQUENCE [LARGE SCALE GENOMIC DNA]</scope>
    <source>
        <strain evidence="2">cv. Hass</strain>
    </source>
</reference>
<organism evidence="1 2">
    <name type="scientific">Persea americana</name>
    <name type="common">Avocado</name>
    <dbReference type="NCBI Taxonomy" id="3435"/>
    <lineage>
        <taxon>Eukaryota</taxon>
        <taxon>Viridiplantae</taxon>
        <taxon>Streptophyta</taxon>
        <taxon>Embryophyta</taxon>
        <taxon>Tracheophyta</taxon>
        <taxon>Spermatophyta</taxon>
        <taxon>Magnoliopsida</taxon>
        <taxon>Magnoliidae</taxon>
        <taxon>Laurales</taxon>
        <taxon>Lauraceae</taxon>
        <taxon>Persea</taxon>
    </lineage>
</organism>
<proteinExistence type="predicted"/>
<comment type="caution">
    <text evidence="1">The sequence shown here is derived from an EMBL/GenBank/DDBJ whole genome shotgun (WGS) entry which is preliminary data.</text>
</comment>
<evidence type="ECO:0000313" key="1">
    <source>
        <dbReference type="EMBL" id="KAJ8626119.1"/>
    </source>
</evidence>
<protein>
    <submittedName>
        <fullName evidence="1">Uncharacterized protein</fullName>
    </submittedName>
</protein>
<keyword evidence="2" id="KW-1185">Reference proteome</keyword>
<sequence length="335" mass="38483">MVVFVGAAFPSSCFTSSLTARASLLFNSILSRPSSSSLSLLPTFRNLSITSSFSTLNSSASPVEEDLVSHSHKTNRWKPLCLYHTQGKCTKMDDPLHLNKFNHSFSTEFQVNAMEVKHLSPQNMDYFLVLDLEGKVEILEFPVVMIDAKTLDFVDSFHRFVRPTEMSEQRINEYIEGKYGKLGVDRVWHDTAIPFKEVLQQFEIWIAHHHLWKEELGRSLNRAAFVTCGNWDLKTKVPQQCRVSSIKTPTYFMEWINLKDVYLNFYKRRATGMITMMKELMIPLVGSHHLGIDDAKNIARVLQRMLVDGALLQITARRSSMVPGDVQFLFKNRIR</sequence>